<dbReference type="InterPro" id="IPR038354">
    <property type="entry name" value="VKOR_sf"/>
</dbReference>
<dbReference type="Gene3D" id="3.40.30.10">
    <property type="entry name" value="Glutaredoxin"/>
    <property type="match status" value="1"/>
</dbReference>
<dbReference type="SUPFAM" id="SSF52833">
    <property type="entry name" value="Thioredoxin-like"/>
    <property type="match status" value="1"/>
</dbReference>
<evidence type="ECO:0000256" key="2">
    <source>
        <dbReference type="ARBA" id="ARBA00006214"/>
    </source>
</evidence>
<dbReference type="GO" id="GO:0008233">
    <property type="term" value="F:peptidase activity"/>
    <property type="evidence" value="ECO:0007669"/>
    <property type="project" value="InterPro"/>
</dbReference>
<evidence type="ECO:0000256" key="6">
    <source>
        <dbReference type="ARBA" id="ARBA00023002"/>
    </source>
</evidence>
<keyword evidence="6" id="KW-0560">Oxidoreductase</keyword>
<keyword evidence="7 10" id="KW-0472">Membrane</keyword>
<keyword evidence="5 10" id="KW-1133">Transmembrane helix</keyword>
<organism evidence="12 13">
    <name type="scientific">Pedobacter psychrotolerans</name>
    <dbReference type="NCBI Taxonomy" id="1843235"/>
    <lineage>
        <taxon>Bacteria</taxon>
        <taxon>Pseudomonadati</taxon>
        <taxon>Bacteroidota</taxon>
        <taxon>Sphingobacteriia</taxon>
        <taxon>Sphingobacteriales</taxon>
        <taxon>Sphingobacteriaceae</taxon>
        <taxon>Pedobacter</taxon>
    </lineage>
</organism>
<feature type="transmembrane region" description="Helical" evidence="10">
    <location>
        <begin position="240"/>
        <end position="262"/>
    </location>
</feature>
<dbReference type="InterPro" id="IPR012336">
    <property type="entry name" value="Thioredoxin-like_fold"/>
</dbReference>
<keyword evidence="8" id="KW-1015">Disulfide bond</keyword>
<dbReference type="Pfam" id="PF13462">
    <property type="entry name" value="Thioredoxin_4"/>
    <property type="match status" value="1"/>
</dbReference>
<sequence>MIALRLNPRHNAKTVLFQLLRSLEIPVNRNTVDENLENHPEYPSLLSIIDCLTEWKVNHKAFHIQKDEYNSTNLHFPFLAHFHEKGGRFVLVHAIQDQKVLITDEVNNKSHIAELEFLERWDGIVLHAEKNSSSGEQDYHKKRFEFLLKDLTLPLCFTSMLIIFGSLIAMKEPFLEYLSIGTLKLFGIAATILLLLQSLNSDNPFIRNLCGLSGKDDCNAILKSDAAKLTDWLSWSEVGFFYFAGTFLSVLLTSTLWFTFWLNVLALPYTIYSLNYQFRLKKWCVLCCSVQGLLILEFLVGLGFGSFRFPDNVSINEIGIISLCFLIPVLCWAFLKPFFLSSVRLKSLKNQLNLFKYDQALFHQALTNQPRYAVTEELMPITLGNPNAENVITMVSNPFCGPCAKAHKTLNDWLQVREDFRLNVIFSLNDNDQDRTNVATHLTALGRSKVSGQVGEIIREWYESEKKSKDFMRKYPLETDQKVLQAIENQKQWCSMAEIQFTPTIFINGYQLPEIYMIEDIKYLLG</sequence>
<dbReference type="PROSITE" id="PS50990">
    <property type="entry name" value="PEPTIDASE_C39"/>
    <property type="match status" value="1"/>
</dbReference>
<feature type="transmembrane region" description="Helical" evidence="10">
    <location>
        <begin position="177"/>
        <end position="199"/>
    </location>
</feature>
<dbReference type="Gene3D" id="3.90.70.10">
    <property type="entry name" value="Cysteine proteinases"/>
    <property type="match status" value="1"/>
</dbReference>
<evidence type="ECO:0000259" key="11">
    <source>
        <dbReference type="PROSITE" id="PS50990"/>
    </source>
</evidence>
<comment type="caution">
    <text evidence="12">The sequence shown here is derived from an EMBL/GenBank/DDBJ whole genome shotgun (WGS) entry which is preliminary data.</text>
</comment>
<dbReference type="GO" id="GO:0005524">
    <property type="term" value="F:ATP binding"/>
    <property type="evidence" value="ECO:0007669"/>
    <property type="project" value="InterPro"/>
</dbReference>
<name>A0A4R2HM00_9SPHI</name>
<evidence type="ECO:0000256" key="3">
    <source>
        <dbReference type="ARBA" id="ARBA00022692"/>
    </source>
</evidence>
<proteinExistence type="inferred from homology"/>
<dbReference type="GO" id="GO:0006508">
    <property type="term" value="P:proteolysis"/>
    <property type="evidence" value="ECO:0007669"/>
    <property type="project" value="InterPro"/>
</dbReference>
<protein>
    <submittedName>
        <fullName evidence="12">Thioredoxin-like protein</fullName>
    </submittedName>
</protein>
<dbReference type="GO" id="GO:0016491">
    <property type="term" value="F:oxidoreductase activity"/>
    <property type="evidence" value="ECO:0007669"/>
    <property type="project" value="UniProtKB-KW"/>
</dbReference>
<evidence type="ECO:0000256" key="5">
    <source>
        <dbReference type="ARBA" id="ARBA00022989"/>
    </source>
</evidence>
<evidence type="ECO:0000256" key="8">
    <source>
        <dbReference type="ARBA" id="ARBA00023157"/>
    </source>
</evidence>
<keyword evidence="4" id="KW-0874">Quinone</keyword>
<dbReference type="GO" id="GO:0048038">
    <property type="term" value="F:quinone binding"/>
    <property type="evidence" value="ECO:0007669"/>
    <property type="project" value="UniProtKB-KW"/>
</dbReference>
<dbReference type="Gene3D" id="1.20.1440.130">
    <property type="entry name" value="VKOR domain"/>
    <property type="match status" value="1"/>
</dbReference>
<dbReference type="AlphaFoldDB" id="A0A4R2HM00"/>
<feature type="transmembrane region" description="Helical" evidence="10">
    <location>
        <begin position="283"/>
        <end position="306"/>
    </location>
</feature>
<evidence type="ECO:0000256" key="1">
    <source>
        <dbReference type="ARBA" id="ARBA00004141"/>
    </source>
</evidence>
<dbReference type="Pfam" id="PF03412">
    <property type="entry name" value="Peptidase_C39"/>
    <property type="match status" value="1"/>
</dbReference>
<dbReference type="Proteomes" id="UP000295684">
    <property type="component" value="Unassembled WGS sequence"/>
</dbReference>
<keyword evidence="9" id="KW-0676">Redox-active center</keyword>
<dbReference type="InterPro" id="IPR012932">
    <property type="entry name" value="VKOR"/>
</dbReference>
<evidence type="ECO:0000313" key="12">
    <source>
        <dbReference type="EMBL" id="TCO28795.1"/>
    </source>
</evidence>
<dbReference type="CDD" id="cd12921">
    <property type="entry name" value="VKOR_4"/>
    <property type="match status" value="1"/>
</dbReference>
<dbReference type="OrthoDB" id="1100563at2"/>
<comment type="subcellular location">
    <subcellularLocation>
        <location evidence="1">Membrane</location>
        <topology evidence="1">Multi-pass membrane protein</topology>
    </subcellularLocation>
</comment>
<dbReference type="GO" id="GO:0016020">
    <property type="term" value="C:membrane"/>
    <property type="evidence" value="ECO:0007669"/>
    <property type="project" value="UniProtKB-SubCell"/>
</dbReference>
<comment type="similarity">
    <text evidence="2">Belongs to the VKOR family.</text>
</comment>
<gene>
    <name evidence="12" type="ORF">EV200_102212</name>
</gene>
<feature type="transmembrane region" description="Helical" evidence="10">
    <location>
        <begin position="151"/>
        <end position="170"/>
    </location>
</feature>
<dbReference type="EMBL" id="SLWO01000002">
    <property type="protein sequence ID" value="TCO28795.1"/>
    <property type="molecule type" value="Genomic_DNA"/>
</dbReference>
<evidence type="ECO:0000256" key="7">
    <source>
        <dbReference type="ARBA" id="ARBA00023136"/>
    </source>
</evidence>
<accession>A0A4R2HM00</accession>
<evidence type="ECO:0000256" key="4">
    <source>
        <dbReference type="ARBA" id="ARBA00022719"/>
    </source>
</evidence>
<evidence type="ECO:0000256" key="10">
    <source>
        <dbReference type="SAM" id="Phobius"/>
    </source>
</evidence>
<dbReference type="InterPro" id="IPR036249">
    <property type="entry name" value="Thioredoxin-like_sf"/>
</dbReference>
<evidence type="ECO:0000313" key="13">
    <source>
        <dbReference type="Proteomes" id="UP000295684"/>
    </source>
</evidence>
<feature type="transmembrane region" description="Helical" evidence="10">
    <location>
        <begin position="318"/>
        <end position="339"/>
    </location>
</feature>
<dbReference type="CDD" id="cd02972">
    <property type="entry name" value="DsbA_family"/>
    <property type="match status" value="1"/>
</dbReference>
<dbReference type="Pfam" id="PF07884">
    <property type="entry name" value="VKOR"/>
    <property type="match status" value="1"/>
</dbReference>
<feature type="domain" description="Peptidase C39" evidence="11">
    <location>
        <begin position="5"/>
        <end position="128"/>
    </location>
</feature>
<dbReference type="InterPro" id="IPR005074">
    <property type="entry name" value="Peptidase_C39"/>
</dbReference>
<keyword evidence="3 10" id="KW-0812">Transmembrane</keyword>
<reference evidence="12 13" key="1">
    <citation type="submission" date="2019-03" db="EMBL/GenBank/DDBJ databases">
        <title>Genomic Encyclopedia of Type Strains, Phase IV (KMG-IV): sequencing the most valuable type-strain genomes for metagenomic binning, comparative biology and taxonomic classification.</title>
        <authorList>
            <person name="Goeker M."/>
        </authorList>
    </citation>
    <scope>NUCLEOTIDE SEQUENCE [LARGE SCALE GENOMIC DNA]</scope>
    <source>
        <strain evidence="12 13">DSM 103236</strain>
    </source>
</reference>
<evidence type="ECO:0000256" key="9">
    <source>
        <dbReference type="ARBA" id="ARBA00023284"/>
    </source>
</evidence>